<reference evidence="1" key="1">
    <citation type="submission" date="2022-02" db="EMBL/GenBank/DDBJ databases">
        <title>Plant Genome Project.</title>
        <authorList>
            <person name="Zhang R.-G."/>
        </authorList>
    </citation>
    <scope>NUCLEOTIDE SEQUENCE</scope>
    <source>
        <strain evidence="1">AT1</strain>
    </source>
</reference>
<comment type="caution">
    <text evidence="1">The sequence shown here is derived from an EMBL/GenBank/DDBJ whole genome shotgun (WGS) entry which is preliminary data.</text>
</comment>
<sequence>MKSMQSDRRKAENALARGKKNLQKEMNVWATQTFTADDFITRARGLMMKSLIVKERTRSEKLDEVLE</sequence>
<accession>A0ACC0L6N2</accession>
<proteinExistence type="predicted"/>
<dbReference type="Proteomes" id="UP001062846">
    <property type="component" value="Chromosome 13"/>
</dbReference>
<name>A0ACC0L6N2_RHOML</name>
<dbReference type="EMBL" id="CM046400">
    <property type="protein sequence ID" value="KAI8524027.1"/>
    <property type="molecule type" value="Genomic_DNA"/>
</dbReference>
<organism evidence="1 2">
    <name type="scientific">Rhododendron molle</name>
    <name type="common">Chinese azalea</name>
    <name type="synonym">Azalea mollis</name>
    <dbReference type="NCBI Taxonomy" id="49168"/>
    <lineage>
        <taxon>Eukaryota</taxon>
        <taxon>Viridiplantae</taxon>
        <taxon>Streptophyta</taxon>
        <taxon>Embryophyta</taxon>
        <taxon>Tracheophyta</taxon>
        <taxon>Spermatophyta</taxon>
        <taxon>Magnoliopsida</taxon>
        <taxon>eudicotyledons</taxon>
        <taxon>Gunneridae</taxon>
        <taxon>Pentapetalae</taxon>
        <taxon>asterids</taxon>
        <taxon>Ericales</taxon>
        <taxon>Ericaceae</taxon>
        <taxon>Ericoideae</taxon>
        <taxon>Rhodoreae</taxon>
        <taxon>Rhododendron</taxon>
    </lineage>
</organism>
<gene>
    <name evidence="1" type="ORF">RHMOL_Rhmol13G0117500</name>
</gene>
<evidence type="ECO:0000313" key="1">
    <source>
        <dbReference type="EMBL" id="KAI8524027.1"/>
    </source>
</evidence>
<evidence type="ECO:0000313" key="2">
    <source>
        <dbReference type="Proteomes" id="UP001062846"/>
    </source>
</evidence>
<protein>
    <submittedName>
        <fullName evidence="1">Uncharacterized protein</fullName>
    </submittedName>
</protein>
<keyword evidence="2" id="KW-1185">Reference proteome</keyword>